<dbReference type="Proteomes" id="UP001372338">
    <property type="component" value="Unassembled WGS sequence"/>
</dbReference>
<dbReference type="AlphaFoldDB" id="A0AAN9P9E7"/>
<evidence type="ECO:0000313" key="3">
    <source>
        <dbReference type="Proteomes" id="UP001372338"/>
    </source>
</evidence>
<comment type="caution">
    <text evidence="2">The sequence shown here is derived from an EMBL/GenBank/DDBJ whole genome shotgun (WGS) entry which is preliminary data.</text>
</comment>
<evidence type="ECO:0000313" key="2">
    <source>
        <dbReference type="EMBL" id="KAK7290360.1"/>
    </source>
</evidence>
<keyword evidence="3" id="KW-1185">Reference proteome</keyword>
<dbReference type="InterPro" id="IPR026960">
    <property type="entry name" value="RVT-Znf"/>
</dbReference>
<sequence length="163" mass="19154">MVEGGIGLSSRDQSQIWKCLWSLKIPEKVKIFWWRALRGILPTKDNLIRKKLSTPSSCNWCDEGEFYQQRIILFERSMHCFFHCDFAKEVWSNLNLWDSVSSDIFYSSLSWFSSFIGSNSCDSVSFVVIVLWNLWNARNTREFQGRRKSVYEVVSEIAGLWES</sequence>
<organism evidence="2 3">
    <name type="scientific">Crotalaria pallida</name>
    <name type="common">Smooth rattlebox</name>
    <name type="synonym">Crotalaria striata</name>
    <dbReference type="NCBI Taxonomy" id="3830"/>
    <lineage>
        <taxon>Eukaryota</taxon>
        <taxon>Viridiplantae</taxon>
        <taxon>Streptophyta</taxon>
        <taxon>Embryophyta</taxon>
        <taxon>Tracheophyta</taxon>
        <taxon>Spermatophyta</taxon>
        <taxon>Magnoliopsida</taxon>
        <taxon>eudicotyledons</taxon>
        <taxon>Gunneridae</taxon>
        <taxon>Pentapetalae</taxon>
        <taxon>rosids</taxon>
        <taxon>fabids</taxon>
        <taxon>Fabales</taxon>
        <taxon>Fabaceae</taxon>
        <taxon>Papilionoideae</taxon>
        <taxon>50 kb inversion clade</taxon>
        <taxon>genistoids sensu lato</taxon>
        <taxon>core genistoids</taxon>
        <taxon>Crotalarieae</taxon>
        <taxon>Crotalaria</taxon>
    </lineage>
</organism>
<gene>
    <name evidence="2" type="ORF">RIF29_04719</name>
</gene>
<protein>
    <recommendedName>
        <fullName evidence="1">Reverse transcriptase zinc-binding domain-containing protein</fullName>
    </recommendedName>
</protein>
<reference evidence="2 3" key="1">
    <citation type="submission" date="2024-01" db="EMBL/GenBank/DDBJ databases">
        <title>The genomes of 5 underutilized Papilionoideae crops provide insights into root nodulation and disease resistanc.</title>
        <authorList>
            <person name="Yuan L."/>
        </authorList>
    </citation>
    <scope>NUCLEOTIDE SEQUENCE [LARGE SCALE GENOMIC DNA]</scope>
    <source>
        <strain evidence="2">ZHUSHIDOU_FW_LH</strain>
        <tissue evidence="2">Leaf</tissue>
    </source>
</reference>
<proteinExistence type="predicted"/>
<name>A0AAN9P9E7_CROPI</name>
<evidence type="ECO:0000259" key="1">
    <source>
        <dbReference type="Pfam" id="PF13966"/>
    </source>
</evidence>
<accession>A0AAN9P9E7</accession>
<dbReference type="EMBL" id="JAYWIO010000001">
    <property type="protein sequence ID" value="KAK7290360.1"/>
    <property type="molecule type" value="Genomic_DNA"/>
</dbReference>
<dbReference type="Pfam" id="PF13966">
    <property type="entry name" value="zf-RVT"/>
    <property type="match status" value="1"/>
</dbReference>
<feature type="domain" description="Reverse transcriptase zinc-binding" evidence="1">
    <location>
        <begin position="11"/>
        <end position="91"/>
    </location>
</feature>